<reference evidence="1 2" key="1">
    <citation type="submission" date="2016-10" db="EMBL/GenBank/DDBJ databases">
        <authorList>
            <person name="de Groot N.N."/>
        </authorList>
    </citation>
    <scope>NUCLEOTIDE SEQUENCE [LARGE SCALE GENOMIC DNA]</scope>
    <source>
        <strain evidence="1 2">CGMCC 1.5382</strain>
    </source>
</reference>
<sequence length="137" mass="14948">MDEDTLMGQVQNRARLSTRADAARAVRSTLETLAERIPAGLADNLAAQLPHEVGENLRRVAADPLHESGERFDRDEFIHRISDRAGVDDPQAAYLARVVFEVIDEAASLVMDTVRGVLPEDLQQLTSAGSSGKLDEP</sequence>
<dbReference type="OrthoDB" id="952780at2"/>
<dbReference type="RefSeq" id="WP_092325323.1">
    <property type="nucleotide sequence ID" value="NZ_FNFU01000036.1"/>
</dbReference>
<dbReference type="Gene3D" id="1.10.490.110">
    <property type="entry name" value="Uncharacterized conserved protein DUF2267"/>
    <property type="match status" value="1"/>
</dbReference>
<dbReference type="Proteomes" id="UP000198701">
    <property type="component" value="Unassembled WGS sequence"/>
</dbReference>
<evidence type="ECO:0000313" key="1">
    <source>
        <dbReference type="EMBL" id="SDL15438.1"/>
    </source>
</evidence>
<dbReference type="EMBL" id="FNFU01000036">
    <property type="protein sequence ID" value="SDL15438.1"/>
    <property type="molecule type" value="Genomic_DNA"/>
</dbReference>
<dbReference type="InterPro" id="IPR018727">
    <property type="entry name" value="DUF2267"/>
</dbReference>
<keyword evidence="2" id="KW-1185">Reference proteome</keyword>
<dbReference type="STRING" id="386301.SAMN05216282_1365"/>
<dbReference type="AlphaFoldDB" id="A0A1G9HR50"/>
<name>A0A1G9HR50_9MICO</name>
<gene>
    <name evidence="1" type="ORF">SAMN05216282_1365</name>
</gene>
<protein>
    <submittedName>
        <fullName evidence="1">Uncharacterized conserved protein, DUF2267 family</fullName>
    </submittedName>
</protein>
<dbReference type="Pfam" id="PF10025">
    <property type="entry name" value="DUF2267"/>
    <property type="match status" value="1"/>
</dbReference>
<accession>A0A1G9HR50</accession>
<dbReference type="InterPro" id="IPR038282">
    <property type="entry name" value="DUF2267_sf"/>
</dbReference>
<proteinExistence type="predicted"/>
<organism evidence="1 2">
    <name type="scientific">Cryobacterium psychrotolerans</name>
    <dbReference type="NCBI Taxonomy" id="386301"/>
    <lineage>
        <taxon>Bacteria</taxon>
        <taxon>Bacillati</taxon>
        <taxon>Actinomycetota</taxon>
        <taxon>Actinomycetes</taxon>
        <taxon>Micrococcales</taxon>
        <taxon>Microbacteriaceae</taxon>
        <taxon>Cryobacterium</taxon>
    </lineage>
</organism>
<evidence type="ECO:0000313" key="2">
    <source>
        <dbReference type="Proteomes" id="UP000198701"/>
    </source>
</evidence>